<dbReference type="AlphaFoldDB" id="A0A6S6U0W6"/>
<feature type="domain" description="B12-binding" evidence="7">
    <location>
        <begin position="2"/>
        <end position="134"/>
    </location>
</feature>
<dbReference type="GO" id="GO:0003824">
    <property type="term" value="F:catalytic activity"/>
    <property type="evidence" value="ECO:0007669"/>
    <property type="project" value="InterPro"/>
</dbReference>
<proteinExistence type="predicted"/>
<evidence type="ECO:0000256" key="6">
    <source>
        <dbReference type="SAM" id="MobiDB-lite"/>
    </source>
</evidence>
<dbReference type="SUPFAM" id="SSF102114">
    <property type="entry name" value="Radical SAM enzymes"/>
    <property type="match status" value="1"/>
</dbReference>
<name>A0A6S6U0W6_9GAMM</name>
<accession>A0A6S6U0W6</accession>
<dbReference type="Pfam" id="PF04055">
    <property type="entry name" value="Radical_SAM"/>
    <property type="match status" value="1"/>
</dbReference>
<keyword evidence="4" id="KW-0408">Iron</keyword>
<evidence type="ECO:0000259" key="8">
    <source>
        <dbReference type="PROSITE" id="PS51918"/>
    </source>
</evidence>
<evidence type="ECO:0000256" key="4">
    <source>
        <dbReference type="ARBA" id="ARBA00023004"/>
    </source>
</evidence>
<dbReference type="Gene3D" id="3.40.50.280">
    <property type="entry name" value="Cobalamin-binding domain"/>
    <property type="match status" value="1"/>
</dbReference>
<keyword evidence="5" id="KW-0411">Iron-sulfur</keyword>
<protein>
    <submittedName>
        <fullName evidence="9">Mg-protoporphyrin IX monomethyl ester oxidative cyclase</fullName>
    </submittedName>
</protein>
<evidence type="ECO:0000256" key="1">
    <source>
        <dbReference type="ARBA" id="ARBA00001966"/>
    </source>
</evidence>
<gene>
    <name evidence="9" type="ORF">HELGO_WM15743</name>
</gene>
<dbReference type="InterPro" id="IPR058240">
    <property type="entry name" value="rSAM_sf"/>
</dbReference>
<dbReference type="InterPro" id="IPR006638">
    <property type="entry name" value="Elp3/MiaA/NifB-like_rSAM"/>
</dbReference>
<dbReference type="InterPro" id="IPR025288">
    <property type="entry name" value="DUF4080"/>
</dbReference>
<reference evidence="9" key="1">
    <citation type="submission" date="2020-01" db="EMBL/GenBank/DDBJ databases">
        <authorList>
            <person name="Meier V. D."/>
            <person name="Meier V D."/>
        </authorList>
    </citation>
    <scope>NUCLEOTIDE SEQUENCE</scope>
    <source>
        <strain evidence="9">HLG_WM_MAG_09</strain>
    </source>
</reference>
<evidence type="ECO:0000259" key="7">
    <source>
        <dbReference type="PROSITE" id="PS51332"/>
    </source>
</evidence>
<dbReference type="InterPro" id="IPR023404">
    <property type="entry name" value="rSAM_horseshoe"/>
</dbReference>
<dbReference type="GO" id="GO:0046872">
    <property type="term" value="F:metal ion binding"/>
    <property type="evidence" value="ECO:0007669"/>
    <property type="project" value="UniProtKB-KW"/>
</dbReference>
<dbReference type="InterPro" id="IPR007197">
    <property type="entry name" value="rSAM"/>
</dbReference>
<evidence type="ECO:0000313" key="9">
    <source>
        <dbReference type="EMBL" id="CAA6821106.1"/>
    </source>
</evidence>
<dbReference type="InterPro" id="IPR036724">
    <property type="entry name" value="Cobalamin-bd_sf"/>
</dbReference>
<dbReference type="GO" id="GO:0031419">
    <property type="term" value="F:cobalamin binding"/>
    <property type="evidence" value="ECO:0007669"/>
    <property type="project" value="InterPro"/>
</dbReference>
<dbReference type="Pfam" id="PF02310">
    <property type="entry name" value="B12-binding"/>
    <property type="match status" value="1"/>
</dbReference>
<evidence type="ECO:0000256" key="5">
    <source>
        <dbReference type="ARBA" id="ARBA00023014"/>
    </source>
</evidence>
<dbReference type="SFLD" id="SFLDG01082">
    <property type="entry name" value="B12-binding_domain_containing"/>
    <property type="match status" value="1"/>
</dbReference>
<dbReference type="SMART" id="SM00729">
    <property type="entry name" value="Elp3"/>
    <property type="match status" value="1"/>
</dbReference>
<keyword evidence="2" id="KW-0949">S-adenosyl-L-methionine</keyword>
<comment type="cofactor">
    <cofactor evidence="1">
        <name>[4Fe-4S] cluster</name>
        <dbReference type="ChEBI" id="CHEBI:49883"/>
    </cofactor>
</comment>
<dbReference type="GO" id="GO:0051536">
    <property type="term" value="F:iron-sulfur cluster binding"/>
    <property type="evidence" value="ECO:0007669"/>
    <property type="project" value="UniProtKB-KW"/>
</dbReference>
<evidence type="ECO:0000256" key="2">
    <source>
        <dbReference type="ARBA" id="ARBA00022691"/>
    </source>
</evidence>
<sequence length="514" mass="59112">MSEIILTTLNARYTHASLGLRYLQNNLGELQTQATIKEFTISMRELDIVEQLLDKQTKIIGFGVYIWNITETTRVVQLLKSIAPEIKIVLGGPEVTYEHADQAITALADYTITGSGEVSFRQLCEQLLNNQKPLNKIIAGISAPLQQLTLPYPLYTDEDLRTRFIYVEASRGCPFKCEFCLSSLDKTAYPFELEKFLEEMEVLWQRGLRNFKFVDRTFNLKVASTLRILDFFLERLDEDTFLHFELIPDHLPDTLKERITRFPPGTLQFEVGIQSFNPEVQQLISRKQDNEKSKANLRWLRNNSSAHLHTDLIFGLPKEDLNSFAAGFNTLVELNPHEIQVGILKRLRGTPIIRHSDEFGMVYNPEPPYNILKNNLVDFQTVQQMNRFARYWDMIGNSGRFEQTLPLLLGDSAFERFWQLTAAIYEASQQTHKIALPRLFKLVHQAGLAVLGIPQGQLEATMLEDYSHTGQKGAVPFLTHFVRNKNTYTANQDGRNQRQRRHNKPETTETSTNL</sequence>
<keyword evidence="3" id="KW-0479">Metal-binding</keyword>
<evidence type="ECO:0000256" key="3">
    <source>
        <dbReference type="ARBA" id="ARBA00022723"/>
    </source>
</evidence>
<dbReference type="PANTHER" id="PTHR43409">
    <property type="entry name" value="ANAEROBIC MAGNESIUM-PROTOPORPHYRIN IX MONOMETHYL ESTER CYCLASE-RELATED"/>
    <property type="match status" value="1"/>
</dbReference>
<dbReference type="PROSITE" id="PS51332">
    <property type="entry name" value="B12_BINDING"/>
    <property type="match status" value="1"/>
</dbReference>
<feature type="domain" description="Radical SAM core" evidence="8">
    <location>
        <begin position="159"/>
        <end position="389"/>
    </location>
</feature>
<dbReference type="EMBL" id="CACVAT010000352">
    <property type="protein sequence ID" value="CAA6821106.1"/>
    <property type="molecule type" value="Genomic_DNA"/>
</dbReference>
<dbReference type="Pfam" id="PF13311">
    <property type="entry name" value="DUF4080"/>
    <property type="match status" value="1"/>
</dbReference>
<organism evidence="9">
    <name type="scientific">uncultured Thiotrichaceae bacterium</name>
    <dbReference type="NCBI Taxonomy" id="298394"/>
    <lineage>
        <taxon>Bacteria</taxon>
        <taxon>Pseudomonadati</taxon>
        <taxon>Pseudomonadota</taxon>
        <taxon>Gammaproteobacteria</taxon>
        <taxon>Thiotrichales</taxon>
        <taxon>Thiotrichaceae</taxon>
        <taxon>environmental samples</taxon>
    </lineage>
</organism>
<dbReference type="PANTHER" id="PTHR43409:SF16">
    <property type="entry name" value="SLR0320 PROTEIN"/>
    <property type="match status" value="1"/>
</dbReference>
<dbReference type="SFLD" id="SFLDS00029">
    <property type="entry name" value="Radical_SAM"/>
    <property type="match status" value="1"/>
</dbReference>
<dbReference type="InterPro" id="IPR006158">
    <property type="entry name" value="Cobalamin-bd"/>
</dbReference>
<dbReference type="Gene3D" id="3.80.30.20">
    <property type="entry name" value="tm_1862 like domain"/>
    <property type="match status" value="1"/>
</dbReference>
<feature type="region of interest" description="Disordered" evidence="6">
    <location>
        <begin position="488"/>
        <end position="514"/>
    </location>
</feature>
<dbReference type="InterPro" id="IPR051198">
    <property type="entry name" value="BchE-like"/>
</dbReference>
<dbReference type="SUPFAM" id="SSF52242">
    <property type="entry name" value="Cobalamin (vitamin B12)-binding domain"/>
    <property type="match status" value="1"/>
</dbReference>
<dbReference type="CDD" id="cd01335">
    <property type="entry name" value="Radical_SAM"/>
    <property type="match status" value="1"/>
</dbReference>
<dbReference type="PROSITE" id="PS51918">
    <property type="entry name" value="RADICAL_SAM"/>
    <property type="match status" value="1"/>
</dbReference>
<dbReference type="GO" id="GO:0005829">
    <property type="term" value="C:cytosol"/>
    <property type="evidence" value="ECO:0007669"/>
    <property type="project" value="TreeGrafter"/>
</dbReference>